<dbReference type="VEuPathDB" id="TriTrypDB:Tc_MARK_9372"/>
<dbReference type="PANTHER" id="PTHR13715">
    <property type="entry name" value="RYANODINE RECEPTOR AND IP3 RECEPTOR"/>
    <property type="match status" value="1"/>
</dbReference>
<name>A0A2V2WU96_TRYCR</name>
<evidence type="ECO:0000256" key="4">
    <source>
        <dbReference type="ARBA" id="ARBA00022989"/>
    </source>
</evidence>
<dbReference type="Pfam" id="PF08709">
    <property type="entry name" value="Ins145_P3_rec"/>
    <property type="match status" value="1"/>
</dbReference>
<dbReference type="VEuPathDB" id="TriTrypDB:TcYC6_0030980"/>
<feature type="region of interest" description="Disordered" evidence="9">
    <location>
        <begin position="2881"/>
        <end position="2926"/>
    </location>
</feature>
<feature type="transmembrane region" description="Helical" evidence="10">
    <location>
        <begin position="2646"/>
        <end position="2671"/>
    </location>
</feature>
<dbReference type="VEuPathDB" id="TriTrypDB:TCDM_08713"/>
<gene>
    <name evidence="15" type="ORF">C3747_53g200</name>
</gene>
<organism evidence="15 16">
    <name type="scientific">Trypanosoma cruzi</name>
    <dbReference type="NCBI Taxonomy" id="5693"/>
    <lineage>
        <taxon>Eukaryota</taxon>
        <taxon>Discoba</taxon>
        <taxon>Euglenozoa</taxon>
        <taxon>Kinetoplastea</taxon>
        <taxon>Metakinetoplastina</taxon>
        <taxon>Trypanosomatida</taxon>
        <taxon>Trypanosomatidae</taxon>
        <taxon>Trypanosoma</taxon>
        <taxon>Schizotrypanum</taxon>
    </lineage>
</organism>
<dbReference type="VEuPathDB" id="TriTrypDB:TcCLB.510509.9"/>
<feature type="region of interest" description="Disordered" evidence="9">
    <location>
        <begin position="1363"/>
        <end position="1390"/>
    </location>
</feature>
<feature type="transmembrane region" description="Helical" evidence="10">
    <location>
        <begin position="2570"/>
        <end position="2600"/>
    </location>
</feature>
<dbReference type="GO" id="GO:0005262">
    <property type="term" value="F:calcium channel activity"/>
    <property type="evidence" value="ECO:0007669"/>
    <property type="project" value="InterPro"/>
</dbReference>
<feature type="domain" description="RyR/IP3R Homology associated" evidence="13">
    <location>
        <begin position="2150"/>
        <end position="2243"/>
    </location>
</feature>
<dbReference type="InterPro" id="IPR013662">
    <property type="entry name" value="RIH_assoc-dom"/>
</dbReference>
<evidence type="ECO:0000259" key="13">
    <source>
        <dbReference type="Pfam" id="PF08454"/>
    </source>
</evidence>
<dbReference type="GO" id="GO:0016020">
    <property type="term" value="C:membrane"/>
    <property type="evidence" value="ECO:0007669"/>
    <property type="project" value="InterPro"/>
</dbReference>
<sequence>MDRKQRIIKYGSLVHFSCEEGYIAATGLEAEDLFIREKNGTDIDEEPLPLLGFETSVFRIEAPASSLTAKAQEAVADHFSNNNTLLMEHFSNINTAPELMYGKTFLLLHSVSQMCVAVFPSRPSKSDPNCVRLVLVKPGEVESDFCEFVMTPRYKIHDDGDPVCRGDEVLLRLAAFPIFVHVTGRKHPGLNKWGMPFEEDGCDSSINAFEKGLAAGRMVDDLRSEVNGSEERAVGFVVQRYDIGRDQANYQRALYHIARPYVPSGVPVLLYHRERESFLTTSLTSESRQQKESEETKKTMGANVVSGGDNGISGGALSTNKESSFVEGVFVSRSATQLEGSGTFTPDTPDANDNTDSDVDHAGTPFPLLMKDETSTGCVSNEGTAFNDVWRSCTALWILENENSTIGGAVRMQSVKYRLRQACSNMYLAVAGSGIDAFFEGNGESDFSESVDGMGAAALEEGSDAGSNSSRNQLRAASLCMIPPPRTTKDLQRTLFTLTPMFFTECNFLIENDCLTLQNVLTGMYVCTQEARDRLFLQWQPSVSDTITVRSSRQEIVQDVMFLRSHCERLCRYRDAFQALARLKKSRHPSFHRDGGGLEPYPGKRESSDSCEENLTPTRAAFVQGGALSTDFGVSSLGRQTRTTETPYASILPIIYASQSSLEELIRFCSSARVRDALRLDGIPIVRRQRMIFELNIHRLVMDVILTPFSLLQSEETDGMGDKTMSGMLPWGCSPRLPPLPLMGGFFCMGDALDDAHSEVHLVCRLAFRFLRQMVRKAKMLKKWLVEFIPYFLELGGHRFRVSDTMTELFSENNSVPRPVVESVADHFIGSLRRGRSAGHLNLLASMCTVGFSGIFERQAMVCQKLLVENSELLSRFVLNQNGEWAVVVNEGEAPVECGALFELMRPHNSQQQMGSDAKYARFLQSEIQLLGCLCFDGCPSMCCAEVGRVFPPEVLLRAIQTFVWTGAEVMGSPSPLDLLRGHILRLAVQCHIMPRIDDPAVQLRASTVLFGSSSLRLREETHLPISGKPDDDLISSVKAAALNIIRANPHFVQSDMSRSVLLRLSINAWLRLVKAHQISVQEMCGLIPPLLGLLDGTKDIVDDNASRVAAHTLTRLEVSEASVQVMETREMICNTLLQLLETVSNRAADNIILLLYDAFVKGGSFPRRKMFGLLDFDEEPVLDAKYDLHVWPSEGQALLCEKGTGLLHRVRGKYQSVDVTDEAQEMDSNRIDSKEVVELLGRVCKSIMLRFRVKELVPLLMDLTRYESQQLTARATELLIRLCVVKRTVAHRVLQVHTLPSSEVVRSFDHLYTVAVNTLTLERRGCFDEAIAFALSNIEEPEGTHDDSVPSEELEEEYLIEDDDSDGDAGGDDGGAGADQAGEEAHGGRHLWGKTAGAVRVLAYHNAVRRRRRSVGLSENSELPLRLIVRMEMVCHWGIHIPLMRMHASIDPNSRAFFQWMRFFYLFTFVRGNARKLLGSIDLFMRSLTLKKECTVMCLHIIVAIFASVADPTPYLSNTFLTECVKYLDSEVSTRHADVDFLSRLSNYVFSNPAVGGVPRRRMMQLLRDHNILRCLPRPGGVQVSPARCDFIASMVELLCHICNCPTSALAMGQRALPMQDIFAIILEYGSLYSPLHRKSHHQRDELERKQFQLVGTYLRALVLLYITAEREEGGQGKEMIKLEWMANREWWAVVEMLTGQLHGITELILTNKGKVVNRGIRVIQRYRHVWLMSLPVALLTFFSECFSEAGFYRYQDSVGVTFAAMCSSLMEFSSNLISNSDALELGVQEAVNYRRLLGLLHMQTANIVGLETLSSHLEIARDQILHWLLQRERLRKAERQGQGGGWEERARSSDFDEYSSPHDTLAIGEGVSQRIQDSLGDSFSAGLFLSSGVSRCREVEATRSALRTFVKSDVLIPIEDSLEIGEAASVVNALLCRSSVLSGVRGFVWSALDGMRKRYFSPMALVGLLNLFYNALYASFYVKESPPLQAAEGARNNSTEREDTWNLLQLTFTDLGMSNVVASLSVKDDDVMTYSSIRLSVMLLEGGNTRAQYALLKDFGAHQVRFFHNIRELLQKSLQWVRQINMQQQLVILECGGTPVGSTSTLFTSALFAAVLKSSSYRKKSERHGGKKKHILGWDRVEGCMRLRLLHALFRMLQLFCEGHNLGMQNYIRFQHDNMHSVNIVHEVLLLLAELSRMTHGATVDVIRGGFELLTELCQGPCHENQTALLSYDVCVTMCGLLDALSQLEIIGTRTAPENNPRNMNTEMGITNTTNTTNTNGTRITESFMNGVVSQRGLKLTRKAVDCLRVSLTTFLLSLIEGCRSPETFRRVLAQIPIEIIEHQLSIASPEMCDRILEDETLEDDPTVAALFNWLIFLHIVRPFAEGLYLQHIDELLRRTTRLRERLGRIEIRRDDGLLEEVFFCIPSICRGLSQNIKDDVLWSVNRTSRATKLGDFLHQSDNLIFEVERAHDFQRWVARWTRFTLTTTDTAVEKENETDTEGVMEEKKVRFYSLKKCWNRFMAPFIFSSQLSYYEYASILIAVLINIGLISVEGAKWDWATVQVSELAITCLCVLQFVLSCVTLCMDAVVFFPACLYKEYRRKEHMRLGIAKLNATMREVFDGLTKGEVVYHFLTRFTIQFRLFLVVTAVLTLLVSHYFAAAHLLFVIYKVPTLCTFINAITQNGKQLLLTAFLGVVVLYLFAIVGYLLFPRQFDSSDGPENGNCVNLFRCFLFILWQGLRQGGGVGDIMQEESWSSSTLFPRVSYDLVFFALVNVVFLNIMFGLIIDTFGELRDAKREKELDMKSTCFVCGLEADKFERAHVGGFRAHVVHEHNMWMYFYFMHYLRRKDPNDFTGQESYVDERIRRGDLGFFPEEDSLSLGNGGREEDAAAGAQKDVSGMDEEGCATRPGRERAPAAGSGAANGQEVALTLKELAGVKEALSAFVRDVSADAQKVKSLLQQLEITSRGAHVTPLGGGTPNDPGSTTGTRLSRGVGSKSSLRLSMGEDSKN</sequence>
<evidence type="ECO:0000256" key="8">
    <source>
        <dbReference type="ARBA" id="ARBA00023303"/>
    </source>
</evidence>
<feature type="transmembrane region" description="Helical" evidence="10">
    <location>
        <begin position="2691"/>
        <end position="2713"/>
    </location>
</feature>
<dbReference type="Proteomes" id="UP000246078">
    <property type="component" value="Unassembled WGS sequence"/>
</dbReference>
<dbReference type="InterPro" id="IPR000699">
    <property type="entry name" value="RIH_dom"/>
</dbReference>
<keyword evidence="2" id="KW-0813">Transport</keyword>
<feature type="region of interest" description="Disordered" evidence="9">
    <location>
        <begin position="280"/>
        <end position="313"/>
    </location>
</feature>
<dbReference type="Gene3D" id="2.80.10.50">
    <property type="match status" value="2"/>
</dbReference>
<dbReference type="GO" id="GO:0012505">
    <property type="term" value="C:endomembrane system"/>
    <property type="evidence" value="ECO:0007669"/>
    <property type="project" value="UniProtKB-SubCell"/>
</dbReference>
<keyword evidence="15" id="KW-0675">Receptor</keyword>
<keyword evidence="3 10" id="KW-0812">Transmembrane</keyword>
<dbReference type="Pfam" id="PF00520">
    <property type="entry name" value="Ion_trans"/>
    <property type="match status" value="1"/>
</dbReference>
<evidence type="ECO:0000259" key="12">
    <source>
        <dbReference type="Pfam" id="PF01365"/>
    </source>
</evidence>
<dbReference type="VEuPathDB" id="TriTrypDB:C4B63_16g293"/>
<evidence type="ECO:0000256" key="6">
    <source>
        <dbReference type="ARBA" id="ARBA00023136"/>
    </source>
</evidence>
<accession>A0A2V2WU96</accession>
<dbReference type="VEuPathDB" id="TriTrypDB:TcCLB.510507.60"/>
<feature type="compositionally biased region" description="Acidic residues" evidence="9">
    <location>
        <begin position="1363"/>
        <end position="1372"/>
    </location>
</feature>
<feature type="domain" description="Inositol 1,4,5-trisphosphate/ryanodine receptor" evidence="14">
    <location>
        <begin position="4"/>
        <end position="203"/>
    </location>
</feature>
<dbReference type="VEuPathDB" id="TriTrypDB:TcCLB.509461.90"/>
<dbReference type="VEuPathDB" id="TriTrypDB:ECC02_002032"/>
<keyword evidence="5" id="KW-0406">Ion transport</keyword>
<feature type="region of interest" description="Disordered" evidence="9">
    <location>
        <begin position="588"/>
        <end position="610"/>
    </location>
</feature>
<feature type="transmembrane region" description="Helical" evidence="10">
    <location>
        <begin position="2771"/>
        <end position="2793"/>
    </location>
</feature>
<keyword evidence="7" id="KW-1071">Ligand-gated ion channel</keyword>
<evidence type="ECO:0000256" key="3">
    <source>
        <dbReference type="ARBA" id="ARBA00022692"/>
    </source>
</evidence>
<feature type="region of interest" description="Disordered" evidence="9">
    <location>
        <begin position="2973"/>
        <end position="3014"/>
    </location>
</feature>
<keyword evidence="4 10" id="KW-1133">Transmembrane helix</keyword>
<evidence type="ECO:0000256" key="5">
    <source>
        <dbReference type="ARBA" id="ARBA00023065"/>
    </source>
</evidence>
<evidence type="ECO:0000313" key="15">
    <source>
        <dbReference type="EMBL" id="PWV12188.1"/>
    </source>
</evidence>
<dbReference type="Gene3D" id="1.10.287.70">
    <property type="match status" value="1"/>
</dbReference>
<dbReference type="InterPro" id="IPR014821">
    <property type="entry name" value="Ins145_P3_rcpt"/>
</dbReference>
<dbReference type="Pfam" id="PF08454">
    <property type="entry name" value="RIH_assoc"/>
    <property type="match status" value="1"/>
</dbReference>
<reference evidence="15 16" key="1">
    <citation type="journal article" date="2018" name="Microb. Genom.">
        <title>Expanding an expanded genome: long-read sequencing of Trypanosoma cruzi.</title>
        <authorList>
            <person name="Berna L."/>
            <person name="Rodriguez M."/>
            <person name="Chiribao M.L."/>
            <person name="Parodi-Talice A."/>
            <person name="Pita S."/>
            <person name="Rijo G."/>
            <person name="Alvarez-Valin F."/>
            <person name="Robello C."/>
        </authorList>
    </citation>
    <scope>NUCLEOTIDE SEQUENCE [LARGE SCALE GENOMIC DNA]</scope>
    <source>
        <strain evidence="15 16">TCC</strain>
    </source>
</reference>
<feature type="compositionally biased region" description="Basic and acidic residues" evidence="9">
    <location>
        <begin position="591"/>
        <end position="608"/>
    </location>
</feature>
<comment type="caution">
    <text evidence="15">The sequence shown here is derived from an EMBL/GenBank/DDBJ whole genome shotgun (WGS) entry which is preliminary data.</text>
</comment>
<feature type="region of interest" description="Disordered" evidence="9">
    <location>
        <begin position="2258"/>
        <end position="2285"/>
    </location>
</feature>
<comment type="subcellular location">
    <subcellularLocation>
        <location evidence="1">Endomembrane system</location>
        <topology evidence="1">Multi-pass membrane protein</topology>
    </subcellularLocation>
</comment>
<dbReference type="Gene3D" id="1.25.10.30">
    <property type="entry name" value="IP3 receptor type 1 binding core, RIH domain"/>
    <property type="match status" value="1"/>
</dbReference>
<dbReference type="VEuPathDB" id="TriTrypDB:TcCL_NonESM06493"/>
<dbReference type="PANTHER" id="PTHR13715:SF99">
    <property type="entry name" value="INOSITOL 1,4,5-TRISPHOSPHATE RECEPTOR-LIKE PROTEIN A"/>
    <property type="match status" value="1"/>
</dbReference>
<evidence type="ECO:0000256" key="9">
    <source>
        <dbReference type="SAM" id="MobiDB-lite"/>
    </source>
</evidence>
<keyword evidence="6 10" id="KW-0472">Membrane</keyword>
<dbReference type="InterPro" id="IPR005821">
    <property type="entry name" value="Ion_trans_dom"/>
</dbReference>
<keyword evidence="8" id="KW-0407">Ion channel</keyword>
<evidence type="ECO:0000256" key="2">
    <source>
        <dbReference type="ARBA" id="ARBA00022448"/>
    </source>
</evidence>
<evidence type="ECO:0000256" key="7">
    <source>
        <dbReference type="ARBA" id="ARBA00023286"/>
    </source>
</evidence>
<evidence type="ECO:0000313" key="16">
    <source>
        <dbReference type="Proteomes" id="UP000246078"/>
    </source>
</evidence>
<feature type="transmembrane region" description="Helical" evidence="10">
    <location>
        <begin position="2536"/>
        <end position="2555"/>
    </location>
</feature>
<evidence type="ECO:0000259" key="11">
    <source>
        <dbReference type="Pfam" id="PF00520"/>
    </source>
</evidence>
<protein>
    <submittedName>
        <fullName evidence="15">Putative inositol 1,4,5-trisphosphate receptor</fullName>
    </submittedName>
</protein>
<feature type="domain" description="Ion transport" evidence="11">
    <location>
        <begin position="2542"/>
        <end position="2799"/>
    </location>
</feature>
<dbReference type="VEuPathDB" id="TriTrypDB:TCSYLVIO_000121"/>
<dbReference type="VEuPathDB" id="TriTrypDB:C3747_53g200"/>
<dbReference type="VEuPathDB" id="TriTrypDB:TcG_07845"/>
<dbReference type="SUPFAM" id="SSF100909">
    <property type="entry name" value="IP3 receptor type 1 binding core, domain 2"/>
    <property type="match status" value="1"/>
</dbReference>
<dbReference type="EMBL" id="PRFC01000053">
    <property type="protein sequence ID" value="PWV12188.1"/>
    <property type="molecule type" value="Genomic_DNA"/>
</dbReference>
<feature type="compositionally biased region" description="Low complexity" evidence="9">
    <location>
        <begin position="2265"/>
        <end position="2285"/>
    </location>
</feature>
<dbReference type="VEuPathDB" id="TriTrypDB:TcBrA4_0137800"/>
<proteinExistence type="predicted"/>
<feature type="domain" description="RIH" evidence="12">
    <location>
        <begin position="660"/>
        <end position="874"/>
    </location>
</feature>
<dbReference type="Pfam" id="PF01365">
    <property type="entry name" value="RYDR_ITPR"/>
    <property type="match status" value="1"/>
</dbReference>
<dbReference type="InterPro" id="IPR015925">
    <property type="entry name" value="Ryanodine_IP3_receptor"/>
</dbReference>
<evidence type="ECO:0000256" key="10">
    <source>
        <dbReference type="SAM" id="Phobius"/>
    </source>
</evidence>
<evidence type="ECO:0000259" key="14">
    <source>
        <dbReference type="Pfam" id="PF08709"/>
    </source>
</evidence>
<dbReference type="InterPro" id="IPR035910">
    <property type="entry name" value="RyR/IP3R_RIH_dom_sf"/>
</dbReference>
<dbReference type="VEuPathDB" id="TriTrypDB:TCDM_08714"/>
<feature type="compositionally biased region" description="Basic and acidic residues" evidence="9">
    <location>
        <begin position="288"/>
        <end position="298"/>
    </location>
</feature>
<evidence type="ECO:0000256" key="1">
    <source>
        <dbReference type="ARBA" id="ARBA00004127"/>
    </source>
</evidence>